<dbReference type="Gene3D" id="3.40.720.10">
    <property type="entry name" value="Alkaline Phosphatase, subunit A"/>
    <property type="match status" value="1"/>
</dbReference>
<dbReference type="GO" id="GO:0005737">
    <property type="term" value="C:cytoplasm"/>
    <property type="evidence" value="ECO:0007669"/>
    <property type="project" value="TreeGrafter"/>
</dbReference>
<keyword evidence="1" id="KW-0479">Metal-binding</keyword>
<dbReference type="CDD" id="cd16033">
    <property type="entry name" value="sulfatase_like"/>
    <property type="match status" value="1"/>
</dbReference>
<dbReference type="PANTHER" id="PTHR45953">
    <property type="entry name" value="IDURONATE 2-SULFATASE"/>
    <property type="match status" value="1"/>
</dbReference>
<accession>A0A371XCT0</accession>
<keyword evidence="5" id="KW-1185">Reference proteome</keyword>
<evidence type="ECO:0000313" key="4">
    <source>
        <dbReference type="EMBL" id="RFC67003.1"/>
    </source>
</evidence>
<dbReference type="RefSeq" id="WP_116624584.1">
    <property type="nucleotide sequence ID" value="NZ_QURN01000010.1"/>
</dbReference>
<comment type="caution">
    <text evidence="4">The sequence shown here is derived from an EMBL/GenBank/DDBJ whole genome shotgun (WGS) entry which is preliminary data.</text>
</comment>
<dbReference type="Pfam" id="PF00884">
    <property type="entry name" value="Sulfatase"/>
    <property type="match status" value="1"/>
</dbReference>
<dbReference type="AlphaFoldDB" id="A0A371XCT0"/>
<dbReference type="Proteomes" id="UP000262379">
    <property type="component" value="Unassembled WGS sequence"/>
</dbReference>
<evidence type="ECO:0000256" key="2">
    <source>
        <dbReference type="ARBA" id="ARBA00022801"/>
    </source>
</evidence>
<protein>
    <submittedName>
        <fullName evidence="4">DUF229 domain-containing protein</fullName>
    </submittedName>
</protein>
<feature type="domain" description="Sulfatase N-terminal" evidence="3">
    <location>
        <begin position="6"/>
        <end position="370"/>
    </location>
</feature>
<evidence type="ECO:0000256" key="1">
    <source>
        <dbReference type="ARBA" id="ARBA00022723"/>
    </source>
</evidence>
<reference evidence="5" key="1">
    <citation type="submission" date="2018-08" db="EMBL/GenBank/DDBJ databases">
        <authorList>
            <person name="Im W.T."/>
        </authorList>
    </citation>
    <scope>NUCLEOTIDE SEQUENCE [LARGE SCALE GENOMIC DNA]</scope>
    <source>
        <strain evidence="5">LA-28</strain>
    </source>
</reference>
<evidence type="ECO:0000313" key="5">
    <source>
        <dbReference type="Proteomes" id="UP000262379"/>
    </source>
</evidence>
<dbReference type="InterPro" id="IPR000917">
    <property type="entry name" value="Sulfatase_N"/>
</dbReference>
<proteinExistence type="predicted"/>
<name>A0A371XCT0_9HYPH</name>
<dbReference type="PANTHER" id="PTHR45953:SF1">
    <property type="entry name" value="IDURONATE 2-SULFATASE"/>
    <property type="match status" value="1"/>
</dbReference>
<gene>
    <name evidence="4" type="ORF">DY251_14305</name>
</gene>
<dbReference type="GO" id="GO:0046872">
    <property type="term" value="F:metal ion binding"/>
    <property type="evidence" value="ECO:0007669"/>
    <property type="project" value="UniProtKB-KW"/>
</dbReference>
<dbReference type="EMBL" id="QURN01000010">
    <property type="protein sequence ID" value="RFC67003.1"/>
    <property type="molecule type" value="Genomic_DNA"/>
</dbReference>
<organism evidence="4 5">
    <name type="scientific">Mesorhizobium denitrificans</name>
    <dbReference type="NCBI Taxonomy" id="2294114"/>
    <lineage>
        <taxon>Bacteria</taxon>
        <taxon>Pseudomonadati</taxon>
        <taxon>Pseudomonadota</taxon>
        <taxon>Alphaproteobacteria</taxon>
        <taxon>Hyphomicrobiales</taxon>
        <taxon>Phyllobacteriaceae</taxon>
        <taxon>Mesorhizobium</taxon>
    </lineage>
</organism>
<evidence type="ECO:0000259" key="3">
    <source>
        <dbReference type="Pfam" id="PF00884"/>
    </source>
</evidence>
<dbReference type="GO" id="GO:0008484">
    <property type="term" value="F:sulfuric ester hydrolase activity"/>
    <property type="evidence" value="ECO:0007669"/>
    <property type="project" value="TreeGrafter"/>
</dbReference>
<sequence>MQPRRPNILIFMTDQQNASTIADGSGCRARTPHLDRFRDRAVTFSKAFAPSPHCCPSRASFFTGTLPSEHGVWNNVNVANALSRGPRPGIPFWSRALAEAGYDMGFAGKWHVSNSTGPSAFGWSELTTPSVPGAGLDLDAQRAEARRRELTRLAERPDSEATVRVRGEIQRPGWPRYLHYGIDEDPFGDRDVVERGVDFIRSRLSEQPWCLYVGTLGPHDPYMPPRRFLDLYDREKIFLPANFDDPMADKPALYRRTRARFDQLSREEQRDALLHYMAFCSYEDELFGKLLAALDDTGQTEDTIVVFLSDHGDYAGEHGLWGKGLPCFQSAYAIPLVIGGRSLDATLAGTNCDCPITLADLGPTLCDLAGSVKAERMTGRSFGPWLAGLARCPEPQPVFFQSNGNEVYGIQRIVVSGAWKLVYNAFDYDELYNLADDPGETRNLIASAPIRKVGAGPLDHVPSEFRDIVRDLYRQIWDFAIAHQDDIFDPYILTAMGTFGPQPAARFAIAGES</sequence>
<dbReference type="InterPro" id="IPR017850">
    <property type="entry name" value="Alkaline_phosphatase_core_sf"/>
</dbReference>
<keyword evidence="2" id="KW-0378">Hydrolase</keyword>
<dbReference type="SUPFAM" id="SSF53649">
    <property type="entry name" value="Alkaline phosphatase-like"/>
    <property type="match status" value="1"/>
</dbReference>